<comment type="subunit">
    <text evidence="5">Associates with stalled 50S ribosomal subunits. Binds to RqcP.</text>
</comment>
<reference evidence="7" key="1">
    <citation type="journal article" date="2015" name="BMC Genomics">
        <title>Comparative genomics of Fructobacillus spp. and Leuconostoc spp. reveals niche-specific evolution of Fructobacillus spp.</title>
        <authorList>
            <person name="Endo A."/>
            <person name="Tanizawa Y."/>
            <person name="Tanaka N."/>
            <person name="Maeno S."/>
            <person name="Kumar H."/>
            <person name="Shiwa Y."/>
            <person name="Okada S."/>
            <person name="Yoshikawa H."/>
            <person name="Dicks L."/>
            <person name="Nakagawa J."/>
            <person name="Arita M."/>
        </authorList>
    </citation>
    <scope>NUCLEOTIDE SEQUENCE [LARGE SCALE GENOMIC DNA]</scope>
    <source>
        <strain evidence="7">F214-1</strain>
    </source>
</reference>
<evidence type="ECO:0000256" key="3">
    <source>
        <dbReference type="ARBA" id="ARBA00022884"/>
    </source>
</evidence>
<evidence type="ECO:0000259" key="6">
    <source>
        <dbReference type="Pfam" id="PF05670"/>
    </source>
</evidence>
<dbReference type="PANTHER" id="PTHR15239">
    <property type="entry name" value="NUCLEAR EXPORT MEDIATOR FACTOR NEMF"/>
    <property type="match status" value="1"/>
</dbReference>
<keyword evidence="4 5" id="KW-0648">Protein biosynthesis</keyword>
<gene>
    <name evidence="5" type="primary">rqcH</name>
    <name evidence="7" type="ORF">FTRO_0022020</name>
</gene>
<evidence type="ECO:0000256" key="2">
    <source>
        <dbReference type="ARBA" id="ARBA00022730"/>
    </source>
</evidence>
<dbReference type="InterPro" id="IPR051608">
    <property type="entry name" value="RQC_Subunit_NEMF"/>
</dbReference>
<name>A0A3F3GY49_9LACO</name>
<keyword evidence="2 5" id="KW-0699">rRNA-binding</keyword>
<dbReference type="GO" id="GO:0072344">
    <property type="term" value="P:rescue of stalled ribosome"/>
    <property type="evidence" value="ECO:0007669"/>
    <property type="project" value="UniProtKB-UniRule"/>
</dbReference>
<dbReference type="AlphaFoldDB" id="A0A3F3GY49"/>
<dbReference type="EMBL" id="DF968079">
    <property type="protein sequence ID" value="GAP04031.1"/>
    <property type="molecule type" value="Genomic_DNA"/>
</dbReference>
<dbReference type="GO" id="GO:0000049">
    <property type="term" value="F:tRNA binding"/>
    <property type="evidence" value="ECO:0007669"/>
    <property type="project" value="UniProtKB-UniRule"/>
</dbReference>
<dbReference type="RefSeq" id="WP_059393494.1">
    <property type="nucleotide sequence ID" value="NZ_DF968079.1"/>
</dbReference>
<dbReference type="FunFam" id="2.30.310.10:FF:000004">
    <property type="entry name" value="Fibronectin-binding protein A"/>
    <property type="match status" value="1"/>
</dbReference>
<dbReference type="PANTHER" id="PTHR15239:SF6">
    <property type="entry name" value="RIBOSOME QUALITY CONTROL COMPLEX SUBUNIT NEMF"/>
    <property type="match status" value="1"/>
</dbReference>
<dbReference type="Pfam" id="PF05670">
    <property type="entry name" value="NFACT-R_1"/>
    <property type="match status" value="1"/>
</dbReference>
<dbReference type="HAMAP" id="MF_00844_B">
    <property type="entry name" value="RqcH_B"/>
    <property type="match status" value="1"/>
</dbReference>
<sequence length="570" mass="64395">MPLDGLFVHSLAKELNEQLAGGRITKIHQPYPNEIVMVVRNNSQNYPVLLSANPAYARAQVTRIPYQNPATPPNFAMFLRRNLEGARLSSVSQVENDRILHFSISTHDELGDDQTLILTLEMMGRHSNLFLVREKDQRILELIKHVPADQNRVRSLIPGATYTLPPAQNMTNPFGHDLTALAKILLDMDKADWPKAIQQTYQGFASLSAKNLAKHLETGADAMQTAKDWLAHFDSPQPTLYQIDKKFTFAAFDWDSEQAGQPYDTIGDLLDAYFQGQAESDRVNQQAGTLVRLVKNELKKNQTKEKKLQQTLTDSQNAETYKVKGDLLITYPHLVHKGMHSVEIENYYDNNQLLTIDLDPRFDGLQNANRYFRKYRKLRSAKDYVLEQLKTTDAEIDYFNQIASQLAVASPKDVADIKVELIEQGYLREKVKIKTKGKQTKKPKHVLSAPDQFTASDGTLIEIGKNNLQNDKLSLKKANRQNIWMHVQKLPGSHVIVHSDNPSQETIEEAAKLAAYFSKARDSANVPVDYLPAGKLRKPNGAKPGYVIFEGQSTTYVTPDPLLVQKLKHS</sequence>
<evidence type="ECO:0000256" key="4">
    <source>
        <dbReference type="ARBA" id="ARBA00022917"/>
    </source>
</evidence>
<dbReference type="Pfam" id="PF05833">
    <property type="entry name" value="NFACT_N"/>
    <property type="match status" value="1"/>
</dbReference>
<dbReference type="GO" id="GO:0019843">
    <property type="term" value="F:rRNA binding"/>
    <property type="evidence" value="ECO:0007669"/>
    <property type="project" value="UniProtKB-UniRule"/>
</dbReference>
<proteinExistence type="inferred from homology"/>
<keyword evidence="3 5" id="KW-0694">RNA-binding</keyword>
<comment type="similarity">
    <text evidence="5">Belongs to the NEMF family.</text>
</comment>
<organism evidence="7">
    <name type="scientific">Fructobacillus tropaeoli</name>
    <dbReference type="NCBI Taxonomy" id="709323"/>
    <lineage>
        <taxon>Bacteria</taxon>
        <taxon>Bacillati</taxon>
        <taxon>Bacillota</taxon>
        <taxon>Bacilli</taxon>
        <taxon>Lactobacillales</taxon>
        <taxon>Lactobacillaceae</taxon>
        <taxon>Fructobacillus</taxon>
    </lineage>
</organism>
<keyword evidence="1 5" id="KW-0820">tRNA-binding</keyword>
<dbReference type="Gene3D" id="3.40.970.40">
    <property type="entry name" value="fibrinogen binding protein from staphylococcus aureus domain like"/>
    <property type="match status" value="1"/>
</dbReference>
<accession>A0A3F3GY49</accession>
<dbReference type="InterPro" id="IPR043682">
    <property type="entry name" value="RqcH_bacterial"/>
</dbReference>
<dbReference type="InterPro" id="IPR008532">
    <property type="entry name" value="NFACT_RNA-bd"/>
</dbReference>
<dbReference type="GO" id="GO:1990112">
    <property type="term" value="C:RQC complex"/>
    <property type="evidence" value="ECO:0007669"/>
    <property type="project" value="TreeGrafter"/>
</dbReference>
<dbReference type="Gene3D" id="2.30.310.10">
    <property type="entry name" value="ibrinogen binding protein from staphylococcus aureus domain"/>
    <property type="match status" value="1"/>
</dbReference>
<evidence type="ECO:0000313" key="7">
    <source>
        <dbReference type="EMBL" id="GAP04031.1"/>
    </source>
</evidence>
<dbReference type="STRING" id="709323.GCA_001047135_00574"/>
<dbReference type="GO" id="GO:0043023">
    <property type="term" value="F:ribosomal large subunit binding"/>
    <property type="evidence" value="ECO:0007669"/>
    <property type="project" value="UniProtKB-UniRule"/>
</dbReference>
<dbReference type="Proteomes" id="UP000064514">
    <property type="component" value="Unassembled WGS sequence"/>
</dbReference>
<comment type="function">
    <text evidence="5">Key component of the ribosome quality control system (RQC), a ribosome-associated complex that mediates the extraction of incompletely synthesized nascent chains from stalled ribosomes and their subsequent degradation. RqcH recruits Ala-charged tRNA, and with RqcP directs the elongation of stalled nascent chains on 50S ribosomal subunits, leading to non-templated C-terminal alanine extensions (Ala tail). The Ala tail promotes nascent chain degradation. May add between 1 and at least 8 Ala residues. Binds to stalled 50S ribosomal subunits.</text>
</comment>
<feature type="domain" description="NFACT RNA-binding" evidence="6">
    <location>
        <begin position="453"/>
        <end position="550"/>
    </location>
</feature>
<evidence type="ECO:0000256" key="1">
    <source>
        <dbReference type="ARBA" id="ARBA00022555"/>
    </source>
</evidence>
<evidence type="ECO:0000256" key="5">
    <source>
        <dbReference type="HAMAP-Rule" id="MF_00844"/>
    </source>
</evidence>
<protein>
    <recommendedName>
        <fullName evidence="5">Rqc2 homolog RqcH</fullName>
        <shortName evidence="5">RqcH</shortName>
    </recommendedName>
</protein>